<keyword evidence="1" id="KW-0812">Transmembrane</keyword>
<evidence type="ECO:0000313" key="3">
    <source>
        <dbReference type="Proteomes" id="UP000576645"/>
    </source>
</evidence>
<keyword evidence="1" id="KW-0472">Membrane</keyword>
<dbReference type="EMBL" id="VTXP01000013">
    <property type="protein sequence ID" value="NOJ25045.1"/>
    <property type="molecule type" value="Genomic_DNA"/>
</dbReference>
<feature type="transmembrane region" description="Helical" evidence="1">
    <location>
        <begin position="276"/>
        <end position="294"/>
    </location>
</feature>
<organism evidence="2 3">
    <name type="scientific">Vibrio coralliilyticus</name>
    <dbReference type="NCBI Taxonomy" id="190893"/>
    <lineage>
        <taxon>Bacteria</taxon>
        <taxon>Pseudomonadati</taxon>
        <taxon>Pseudomonadota</taxon>
        <taxon>Gammaproteobacteria</taxon>
        <taxon>Vibrionales</taxon>
        <taxon>Vibrionaceae</taxon>
        <taxon>Vibrio</taxon>
    </lineage>
</organism>
<gene>
    <name evidence="2" type="ORF">F0238_20185</name>
</gene>
<comment type="caution">
    <text evidence="2">The sequence shown here is derived from an EMBL/GenBank/DDBJ whole genome shotgun (WGS) entry which is preliminary data.</text>
</comment>
<accession>A0AAP7DFY1</accession>
<evidence type="ECO:0000256" key="1">
    <source>
        <dbReference type="SAM" id="Phobius"/>
    </source>
</evidence>
<feature type="transmembrane region" description="Helical" evidence="1">
    <location>
        <begin position="306"/>
        <end position="325"/>
    </location>
</feature>
<dbReference type="RefSeq" id="WP_171353590.1">
    <property type="nucleotide sequence ID" value="NZ_VTXP01000013.1"/>
</dbReference>
<dbReference type="Proteomes" id="UP000576645">
    <property type="component" value="Unassembled WGS sequence"/>
</dbReference>
<name>A0AAP7DFY1_9VIBR</name>
<dbReference type="AlphaFoldDB" id="A0AAP7DFY1"/>
<evidence type="ECO:0000313" key="2">
    <source>
        <dbReference type="EMBL" id="NOJ25045.1"/>
    </source>
</evidence>
<reference evidence="2 3" key="1">
    <citation type="submission" date="2019-09" db="EMBL/GenBank/DDBJ databases">
        <title>Draft genome sequencing and comparative genomics of hatchery-associated Vibrios.</title>
        <authorList>
            <person name="Kehlet-Delgado H."/>
            <person name="Mueller R.S."/>
        </authorList>
    </citation>
    <scope>NUCLEOTIDE SEQUENCE [LARGE SCALE GENOMIC DNA]</scope>
    <source>
        <strain evidence="2 3">09-121-3</strain>
    </source>
</reference>
<proteinExistence type="predicted"/>
<sequence length="333" mass="37482">MEWPDSNKADTPIANAARRIVDLKFAIDTEASSYPNHIPDDLHGPSTTGEYGPHFGSGFLSAILPFLPASDTSNDCITMNVPTAYVLGCSWRIWPDPNISVQDKEEVLNYINSNSGIIDTLYTYIPELMIFMAEEGKNRVNFCRFHNIEHIPARVLVKNYPSADRIKVYVLNTVAGFDVWAVLDGRYVRKVNHYAYALPVFRAYGVEILHSWPLEFPHVNELLKHNDKRLNSYEGNVGIDMEAVRQRLTNDEITHSSNAQLVSCSLLQLGLPLNRILTIAFILLALWLVSLFVLNSVTHELIKTLASILFGFGFGGFLMVIAPILKSPKMFLR</sequence>
<keyword evidence="1" id="KW-1133">Transmembrane helix</keyword>
<protein>
    <submittedName>
        <fullName evidence="2">Uncharacterized protein</fullName>
    </submittedName>
</protein>